<accession>A0A2J6Q443</accession>
<dbReference type="InterPro" id="IPR018944">
    <property type="entry name" value="DNA_pol_lambd_fingers_domain"/>
</dbReference>
<dbReference type="Pfam" id="PF14716">
    <property type="entry name" value="HHH_8"/>
    <property type="match status" value="1"/>
</dbReference>
<evidence type="ECO:0000256" key="2">
    <source>
        <dbReference type="ARBA" id="ARBA00022679"/>
    </source>
</evidence>
<name>A0A2J6Q443_9HELO</name>
<evidence type="ECO:0000256" key="4">
    <source>
        <dbReference type="ARBA" id="ARBA00022763"/>
    </source>
</evidence>
<dbReference type="PANTHER" id="PTHR11276:SF29">
    <property type="entry name" value="DNA POLYMERASE TYPE-X FAMILY PROTEIN POL4"/>
    <property type="match status" value="1"/>
</dbReference>
<feature type="compositionally biased region" description="Acidic residues" evidence="9">
    <location>
        <begin position="64"/>
        <end position="74"/>
    </location>
</feature>
<dbReference type="InterPro" id="IPR010996">
    <property type="entry name" value="HHH_MUS81"/>
</dbReference>
<dbReference type="GO" id="GO:0003887">
    <property type="term" value="F:DNA-directed DNA polymerase activity"/>
    <property type="evidence" value="ECO:0007669"/>
    <property type="project" value="UniProtKB-UniRule"/>
</dbReference>
<keyword evidence="6 8" id="KW-0234">DNA repair</keyword>
<dbReference type="Gene3D" id="3.30.210.10">
    <property type="entry name" value="DNA polymerase, thumb domain"/>
    <property type="match status" value="1"/>
</dbReference>
<evidence type="ECO:0000256" key="8">
    <source>
        <dbReference type="RuleBase" id="RU366014"/>
    </source>
</evidence>
<comment type="similarity">
    <text evidence="1 8">Belongs to the DNA polymerase type-X family.</text>
</comment>
<dbReference type="InterPro" id="IPR002008">
    <property type="entry name" value="DNA_pol_X_beta-like"/>
</dbReference>
<evidence type="ECO:0000313" key="11">
    <source>
        <dbReference type="EMBL" id="PMD21050.1"/>
    </source>
</evidence>
<dbReference type="InterPro" id="IPR043519">
    <property type="entry name" value="NT_sf"/>
</dbReference>
<keyword evidence="2 8" id="KW-0808">Transferase</keyword>
<dbReference type="Proteomes" id="UP000235672">
    <property type="component" value="Unassembled WGS sequence"/>
</dbReference>
<dbReference type="Pfam" id="PF14791">
    <property type="entry name" value="DNA_pol_B_thumb"/>
    <property type="match status" value="1"/>
</dbReference>
<dbReference type="PANTHER" id="PTHR11276">
    <property type="entry name" value="DNA POLYMERASE TYPE-X FAMILY MEMBER"/>
    <property type="match status" value="1"/>
</dbReference>
<feature type="domain" description="BRCT" evidence="10">
    <location>
        <begin position="117"/>
        <end position="142"/>
    </location>
</feature>
<proteinExistence type="inferred from homology"/>
<dbReference type="InterPro" id="IPR027421">
    <property type="entry name" value="DNA_pol_lamdba_lyase_dom_sf"/>
</dbReference>
<sequence>MAPTFPPIYLLKWNLEHDPKELHRLEEEIDVVFDIKEAKLVLGKVKLKRRAALELRKLGLDTEEVVTTESEPDTDTDHNHHEEQIASQIVPSAPGNPPAQRLAISPRSTLRPSDETIKVLDLAWYTGSLNAGKLLPIEDYLVYEGRIKSKILPVKPKQTLLPAQVEPRRQISTVSPTQRHFRTGPRKFGGNSVHSSSQPARLLHKTTSEDEAYAALPPIPKYLHSPYSCQRPTPLHCPNEDFLSELRIIKQARNLKGDEVGVRAYSVAVAAIASYPYSLTSALELSRLPGCGSKISKLWQDWKTLGHVEEADEARSDPDLQVLDLFWKIHGVGEASARDFFSKGWRSLDDIVEQGWDRISRDQQIGVKYYDEFLQRIPREEVEKIASVILDYANHIRDGFRMVICGGYRRGKPDSGDVDVVLSHPNENATHRFLVELLESLERDEYITHRLIVSMKNSDRGQNPLNWKGSMPRSRGGFDSLDHAFLVWQEPTWPSKDEDLKGNPDARNPNVHRRVDIIISPWKTAGCAVLGWSGGTMFERDLRHYCKQQLGFKFDSTGVRRQDNGEWVDLEKGDGDLLVKERRVFSGLGLEWRDPTERCTD</sequence>
<evidence type="ECO:0000259" key="10">
    <source>
        <dbReference type="PROSITE" id="PS50172"/>
    </source>
</evidence>
<dbReference type="PRINTS" id="PR00869">
    <property type="entry name" value="DNAPOLX"/>
</dbReference>
<dbReference type="InterPro" id="IPR029398">
    <property type="entry name" value="PolB_thumb"/>
</dbReference>
<dbReference type="InterPro" id="IPR022312">
    <property type="entry name" value="DNA_pol_X"/>
</dbReference>
<dbReference type="InterPro" id="IPR001357">
    <property type="entry name" value="BRCT_dom"/>
</dbReference>
<dbReference type="CDD" id="cd00141">
    <property type="entry name" value="NT_POLXc"/>
    <property type="match status" value="1"/>
</dbReference>
<dbReference type="InterPro" id="IPR028207">
    <property type="entry name" value="DNA_pol_B_palm_palm"/>
</dbReference>
<dbReference type="InterPro" id="IPR037160">
    <property type="entry name" value="DNA_Pol_thumb_sf"/>
</dbReference>
<dbReference type="Pfam" id="PF14792">
    <property type="entry name" value="DNA_pol_B_palm"/>
    <property type="match status" value="1"/>
</dbReference>
<dbReference type="GO" id="GO:0003677">
    <property type="term" value="F:DNA binding"/>
    <property type="evidence" value="ECO:0007669"/>
    <property type="project" value="UniProtKB-UniRule"/>
</dbReference>
<comment type="function">
    <text evidence="8">DNA polymerase that functions in several pathways of DNA repair. Involved in base excision repair (BER) responsible for repair of lesions that give rise to abasic (AP) sites in DNA. Also contributes to DNA double-strand break repair by non-homologous end joining and homologous recombination. Has both template-dependent and template-independent (terminal transferase) DNA polymerase activities. Has also a 5'-deoxyribose-5-phosphate lyase (dRP lyase) activity.</text>
</comment>
<dbReference type="SUPFAM" id="SSF81585">
    <property type="entry name" value="PsbU/PolX domain-like"/>
    <property type="match status" value="1"/>
</dbReference>
<feature type="region of interest" description="Disordered" evidence="9">
    <location>
        <begin position="171"/>
        <end position="199"/>
    </location>
</feature>
<dbReference type="GO" id="GO:0006303">
    <property type="term" value="P:double-strand break repair via nonhomologous end joining"/>
    <property type="evidence" value="ECO:0007669"/>
    <property type="project" value="TreeGrafter"/>
</dbReference>
<comment type="subcellular location">
    <subcellularLocation>
        <location evidence="8">Nucleus</location>
    </subcellularLocation>
</comment>
<dbReference type="PRINTS" id="PR00870">
    <property type="entry name" value="DNAPOLXBETA"/>
</dbReference>
<dbReference type="OrthoDB" id="205514at2759"/>
<dbReference type="EMBL" id="KZ613482">
    <property type="protein sequence ID" value="PMD21050.1"/>
    <property type="molecule type" value="Genomic_DNA"/>
</dbReference>
<dbReference type="GO" id="GO:0005634">
    <property type="term" value="C:nucleus"/>
    <property type="evidence" value="ECO:0007669"/>
    <property type="project" value="UniProtKB-SubCell"/>
</dbReference>
<protein>
    <recommendedName>
        <fullName evidence="8">DNA polymerase</fullName>
        <ecNumber evidence="8">2.7.7.7</ecNumber>
    </recommendedName>
</protein>
<dbReference type="FunFam" id="3.30.210.10:FF:000005">
    <property type="entry name" value="DNA polymerase IV"/>
    <property type="match status" value="1"/>
</dbReference>
<keyword evidence="12" id="KW-1185">Reference proteome</keyword>
<dbReference type="Gene3D" id="3.30.460.10">
    <property type="entry name" value="Beta Polymerase, domain 2"/>
    <property type="match status" value="1"/>
</dbReference>
<evidence type="ECO:0000313" key="12">
    <source>
        <dbReference type="Proteomes" id="UP000235672"/>
    </source>
</evidence>
<evidence type="ECO:0000256" key="1">
    <source>
        <dbReference type="ARBA" id="ARBA00008323"/>
    </source>
</evidence>
<reference evidence="11 12" key="1">
    <citation type="submission" date="2016-05" db="EMBL/GenBank/DDBJ databases">
        <title>A degradative enzymes factory behind the ericoid mycorrhizal symbiosis.</title>
        <authorList>
            <consortium name="DOE Joint Genome Institute"/>
            <person name="Martino E."/>
            <person name="Morin E."/>
            <person name="Grelet G."/>
            <person name="Kuo A."/>
            <person name="Kohler A."/>
            <person name="Daghino S."/>
            <person name="Barry K."/>
            <person name="Choi C."/>
            <person name="Cichocki N."/>
            <person name="Clum A."/>
            <person name="Copeland A."/>
            <person name="Hainaut M."/>
            <person name="Haridas S."/>
            <person name="Labutti K."/>
            <person name="Lindquist E."/>
            <person name="Lipzen A."/>
            <person name="Khouja H.-R."/>
            <person name="Murat C."/>
            <person name="Ohm R."/>
            <person name="Olson A."/>
            <person name="Spatafora J."/>
            <person name="Veneault-Fourrey C."/>
            <person name="Henrissat B."/>
            <person name="Grigoriev I."/>
            <person name="Martin F."/>
            <person name="Perotto S."/>
        </authorList>
    </citation>
    <scope>NUCLEOTIDE SEQUENCE [LARGE SCALE GENOMIC DNA]</scope>
    <source>
        <strain evidence="11 12">UAMH 7357</strain>
    </source>
</reference>
<dbReference type="GO" id="GO:0046872">
    <property type="term" value="F:metal ion binding"/>
    <property type="evidence" value="ECO:0007669"/>
    <property type="project" value="UniProtKB-UniRule"/>
</dbReference>
<dbReference type="EC" id="2.7.7.7" evidence="8"/>
<evidence type="ECO:0000256" key="7">
    <source>
        <dbReference type="ARBA" id="ARBA00049244"/>
    </source>
</evidence>
<dbReference type="SMART" id="SM00483">
    <property type="entry name" value="POLXc"/>
    <property type="match status" value="1"/>
</dbReference>
<dbReference type="AlphaFoldDB" id="A0A2J6Q443"/>
<keyword evidence="8" id="KW-0539">Nucleus</keyword>
<gene>
    <name evidence="11" type="ORF">NA56DRAFT_626191</name>
</gene>
<dbReference type="InterPro" id="IPR002054">
    <property type="entry name" value="DNA-dir_DNA_pol_X"/>
</dbReference>
<evidence type="ECO:0000256" key="3">
    <source>
        <dbReference type="ARBA" id="ARBA00022695"/>
    </source>
</evidence>
<dbReference type="FunFam" id="1.10.150.110:FF:000005">
    <property type="entry name" value="DNA polymerase POL4"/>
    <property type="match status" value="1"/>
</dbReference>
<dbReference type="SUPFAM" id="SSF81301">
    <property type="entry name" value="Nucleotidyltransferase"/>
    <property type="match status" value="1"/>
</dbReference>
<dbReference type="Gene3D" id="1.10.150.110">
    <property type="entry name" value="DNA polymerase beta, N-terminal domain-like"/>
    <property type="match status" value="1"/>
</dbReference>
<dbReference type="Pfam" id="PF10391">
    <property type="entry name" value="DNA_pol_lambd_f"/>
    <property type="match status" value="1"/>
</dbReference>
<dbReference type="InterPro" id="IPR019843">
    <property type="entry name" value="DNA_pol-X_BS"/>
</dbReference>
<keyword evidence="3 8" id="KW-0548">Nucleotidyltransferase</keyword>
<evidence type="ECO:0000256" key="6">
    <source>
        <dbReference type="ARBA" id="ARBA00023204"/>
    </source>
</evidence>
<dbReference type="PROSITE" id="PS50172">
    <property type="entry name" value="BRCT"/>
    <property type="match status" value="1"/>
</dbReference>
<dbReference type="PROSITE" id="PS00522">
    <property type="entry name" value="DNA_POLYMERASE_X"/>
    <property type="match status" value="1"/>
</dbReference>
<feature type="compositionally biased region" description="Basic and acidic residues" evidence="9">
    <location>
        <begin position="75"/>
        <end position="84"/>
    </location>
</feature>
<comment type="catalytic activity">
    <reaction evidence="7 8">
        <text>DNA(n) + a 2'-deoxyribonucleoside 5'-triphosphate = DNA(n+1) + diphosphate</text>
        <dbReference type="Rhea" id="RHEA:22508"/>
        <dbReference type="Rhea" id="RHEA-COMP:17339"/>
        <dbReference type="Rhea" id="RHEA-COMP:17340"/>
        <dbReference type="ChEBI" id="CHEBI:33019"/>
        <dbReference type="ChEBI" id="CHEBI:61560"/>
        <dbReference type="ChEBI" id="CHEBI:173112"/>
        <dbReference type="EC" id="2.7.7.7"/>
    </reaction>
</comment>
<evidence type="ECO:0000256" key="5">
    <source>
        <dbReference type="ARBA" id="ARBA00022932"/>
    </source>
</evidence>
<organism evidence="11 12">
    <name type="scientific">Hyaloscypha hepaticicola</name>
    <dbReference type="NCBI Taxonomy" id="2082293"/>
    <lineage>
        <taxon>Eukaryota</taxon>
        <taxon>Fungi</taxon>
        <taxon>Dikarya</taxon>
        <taxon>Ascomycota</taxon>
        <taxon>Pezizomycotina</taxon>
        <taxon>Leotiomycetes</taxon>
        <taxon>Helotiales</taxon>
        <taxon>Hyaloscyphaceae</taxon>
        <taxon>Hyaloscypha</taxon>
    </lineage>
</organism>
<evidence type="ECO:0000256" key="9">
    <source>
        <dbReference type="SAM" id="MobiDB-lite"/>
    </source>
</evidence>
<keyword evidence="4 8" id="KW-0227">DNA damage</keyword>
<dbReference type="STRING" id="1745343.A0A2J6Q443"/>
<dbReference type="SUPFAM" id="SSF47802">
    <property type="entry name" value="DNA polymerase beta, N-terminal domain-like"/>
    <property type="match status" value="1"/>
</dbReference>
<keyword evidence="5 8" id="KW-0239">DNA-directed DNA polymerase</keyword>
<dbReference type="Gene3D" id="1.10.150.20">
    <property type="entry name" value="5' to 3' exonuclease, C-terminal subdomain"/>
    <property type="match status" value="1"/>
</dbReference>
<feature type="region of interest" description="Disordered" evidence="9">
    <location>
        <begin position="64"/>
        <end position="108"/>
    </location>
</feature>